<proteinExistence type="predicted"/>
<accession>A0ABN5V8C7</accession>
<sequence>MARELGLDAVPAKVEPVRGKLRKLAERGWITRTPAGRYLPRWPAADCHNGRFGPQRKRPRRVVGPCVNKKTSPAEGDTGLVHTPSACRCPARPSTAWPT</sequence>
<protein>
    <submittedName>
        <fullName evidence="2">Uncharacterized protein</fullName>
    </submittedName>
</protein>
<reference evidence="2 3" key="2">
    <citation type="journal article" date="2023" name="ChemBioChem">
        <title>Acyltransferase Domain Exchange between Two Independent Type I Polyketide Synthases in the Same Producer Strain of Macrolide Antibiotics.</title>
        <authorList>
            <person name="Kudo F."/>
            <person name="Kishikawa K."/>
            <person name="Tsuboi K."/>
            <person name="Kido T."/>
            <person name="Usui T."/>
            <person name="Hashimoto J."/>
            <person name="Shin-Ya K."/>
            <person name="Miyanaga A."/>
            <person name="Eguchi T."/>
        </authorList>
    </citation>
    <scope>NUCLEOTIDE SEQUENCE [LARGE SCALE GENOMIC DNA]</scope>
    <source>
        <strain evidence="2 3">A-8890</strain>
    </source>
</reference>
<reference evidence="2 3" key="1">
    <citation type="journal article" date="2010" name="ChemBioChem">
        <title>Cloning and characterization of the biosynthetic gene cluster of 16-membered macrolide antibiotic FD-891: involvement of a dual functional cytochrome P450 monooxygenase catalyzing epoxidation and hydroxylation.</title>
        <authorList>
            <person name="Kudo F."/>
            <person name="Motegi A."/>
            <person name="Mizoue K."/>
            <person name="Eguchi T."/>
        </authorList>
    </citation>
    <scope>NUCLEOTIDE SEQUENCE [LARGE SCALE GENOMIC DNA]</scope>
    <source>
        <strain evidence="2 3">A-8890</strain>
    </source>
</reference>
<organism evidence="2 3">
    <name type="scientific">Streptomyces graminofaciens</name>
    <dbReference type="NCBI Taxonomy" id="68212"/>
    <lineage>
        <taxon>Bacteria</taxon>
        <taxon>Bacillati</taxon>
        <taxon>Actinomycetota</taxon>
        <taxon>Actinomycetes</taxon>
        <taxon>Kitasatosporales</taxon>
        <taxon>Streptomycetaceae</taxon>
        <taxon>Streptomyces</taxon>
    </lineage>
</organism>
<dbReference type="Proteomes" id="UP001321542">
    <property type="component" value="Chromosome"/>
</dbReference>
<evidence type="ECO:0000313" key="3">
    <source>
        <dbReference type="Proteomes" id="UP001321542"/>
    </source>
</evidence>
<name>A0ABN5V8C7_9ACTN</name>
<keyword evidence="3" id="KW-1185">Reference proteome</keyword>
<gene>
    <name evidence="2" type="ORF">SGFS_008260</name>
</gene>
<evidence type="ECO:0000313" key="2">
    <source>
        <dbReference type="EMBL" id="BBC29532.1"/>
    </source>
</evidence>
<feature type="region of interest" description="Disordered" evidence="1">
    <location>
        <begin position="46"/>
        <end position="80"/>
    </location>
</feature>
<evidence type="ECO:0000256" key="1">
    <source>
        <dbReference type="SAM" id="MobiDB-lite"/>
    </source>
</evidence>
<dbReference type="EMBL" id="AP018448">
    <property type="protein sequence ID" value="BBC29532.1"/>
    <property type="molecule type" value="Genomic_DNA"/>
</dbReference>